<dbReference type="HAMAP" id="MF_00948">
    <property type="entry name" value="NusG"/>
    <property type="match status" value="1"/>
</dbReference>
<dbReference type="GO" id="GO:0006354">
    <property type="term" value="P:DNA-templated transcription elongation"/>
    <property type="evidence" value="ECO:0007669"/>
    <property type="project" value="UniProtKB-UniRule"/>
</dbReference>
<evidence type="ECO:0000313" key="11">
    <source>
        <dbReference type="Proteomes" id="UP000824260"/>
    </source>
</evidence>
<evidence type="ECO:0000259" key="9">
    <source>
        <dbReference type="SMART" id="SM00739"/>
    </source>
</evidence>
<dbReference type="SUPFAM" id="SSF50104">
    <property type="entry name" value="Translation proteins SH3-like domain"/>
    <property type="match status" value="1"/>
</dbReference>
<keyword evidence="4 5" id="KW-0804">Transcription</keyword>
<dbReference type="GO" id="GO:0031564">
    <property type="term" value="P:transcription antitermination"/>
    <property type="evidence" value="ECO:0007669"/>
    <property type="project" value="UniProtKB-UniRule"/>
</dbReference>
<evidence type="ECO:0000313" key="10">
    <source>
        <dbReference type="EMBL" id="HIQ82508.1"/>
    </source>
</evidence>
<dbReference type="GO" id="GO:0006353">
    <property type="term" value="P:DNA-templated transcription termination"/>
    <property type="evidence" value="ECO:0007669"/>
    <property type="project" value="UniProtKB-UniRule"/>
</dbReference>
<dbReference type="InterPro" id="IPR043425">
    <property type="entry name" value="NusG-like"/>
</dbReference>
<reference evidence="10" key="2">
    <citation type="journal article" date="2021" name="PeerJ">
        <title>Extensive microbial diversity within the chicken gut microbiome revealed by metagenomics and culture.</title>
        <authorList>
            <person name="Gilroy R."/>
            <person name="Ravi A."/>
            <person name="Getino M."/>
            <person name="Pursley I."/>
            <person name="Horton D.L."/>
            <person name="Alikhan N.F."/>
            <person name="Baker D."/>
            <person name="Gharbi K."/>
            <person name="Hall N."/>
            <person name="Watson M."/>
            <person name="Adriaenssens E.M."/>
            <person name="Foster-Nyarko E."/>
            <person name="Jarju S."/>
            <person name="Secka A."/>
            <person name="Antonio M."/>
            <person name="Oren A."/>
            <person name="Chaudhuri R.R."/>
            <person name="La Ragione R."/>
            <person name="Hildebrand F."/>
            <person name="Pallen M.J."/>
        </authorList>
    </citation>
    <scope>NUCLEOTIDE SEQUENCE</scope>
    <source>
        <strain evidence="10">ChiSjej6B24-2974</strain>
    </source>
</reference>
<organism evidence="10 11">
    <name type="scientific">Candidatus Pullichristensenella stercorigallinarum</name>
    <dbReference type="NCBI Taxonomy" id="2840909"/>
    <lineage>
        <taxon>Bacteria</taxon>
        <taxon>Bacillati</taxon>
        <taxon>Bacillota</taxon>
        <taxon>Clostridia</taxon>
        <taxon>Candidatus Pullichristensenella</taxon>
    </lineage>
</organism>
<dbReference type="InterPro" id="IPR006645">
    <property type="entry name" value="NGN-like_dom"/>
</dbReference>
<accession>A0A9D1CWD5</accession>
<dbReference type="PRINTS" id="PR00338">
    <property type="entry name" value="NUSGTNSCPFCT"/>
</dbReference>
<evidence type="ECO:0000256" key="3">
    <source>
        <dbReference type="ARBA" id="ARBA00023015"/>
    </source>
</evidence>
<dbReference type="SMART" id="SM00739">
    <property type="entry name" value="KOW"/>
    <property type="match status" value="1"/>
</dbReference>
<feature type="domain" description="KOW" evidence="9">
    <location>
        <begin position="120"/>
        <end position="147"/>
    </location>
</feature>
<evidence type="ECO:0000256" key="6">
    <source>
        <dbReference type="NCBIfam" id="TIGR00922"/>
    </source>
</evidence>
<dbReference type="NCBIfam" id="TIGR00922">
    <property type="entry name" value="nusG"/>
    <property type="match status" value="1"/>
</dbReference>
<dbReference type="Gene3D" id="2.30.30.30">
    <property type="match status" value="1"/>
</dbReference>
<dbReference type="InterPro" id="IPR001062">
    <property type="entry name" value="Transcrpt_antiterm_NusG"/>
</dbReference>
<dbReference type="SMART" id="SM00738">
    <property type="entry name" value="NGN"/>
    <property type="match status" value="1"/>
</dbReference>
<keyword evidence="2 5" id="KW-0889">Transcription antitermination</keyword>
<dbReference type="Pfam" id="PF02357">
    <property type="entry name" value="NusG"/>
    <property type="match status" value="1"/>
</dbReference>
<evidence type="ECO:0000256" key="2">
    <source>
        <dbReference type="ARBA" id="ARBA00022814"/>
    </source>
</evidence>
<evidence type="ECO:0000256" key="1">
    <source>
        <dbReference type="ARBA" id="ARBA00022472"/>
    </source>
</evidence>
<gene>
    <name evidence="5 10" type="primary">nusG</name>
    <name evidence="10" type="ORF">IAA52_05340</name>
</gene>
<comment type="caution">
    <text evidence="10">The sequence shown here is derived from an EMBL/GenBank/DDBJ whole genome shotgun (WGS) entry which is preliminary data.</text>
</comment>
<dbReference type="GO" id="GO:0032784">
    <property type="term" value="P:regulation of DNA-templated transcription elongation"/>
    <property type="evidence" value="ECO:0007669"/>
    <property type="project" value="InterPro"/>
</dbReference>
<dbReference type="InterPro" id="IPR047050">
    <property type="entry name" value="NGN"/>
</dbReference>
<reference evidence="10" key="1">
    <citation type="submission" date="2020-10" db="EMBL/GenBank/DDBJ databases">
        <authorList>
            <person name="Gilroy R."/>
        </authorList>
    </citation>
    <scope>NUCLEOTIDE SEQUENCE</scope>
    <source>
        <strain evidence="10">ChiSjej6B24-2974</strain>
    </source>
</reference>
<dbReference type="InterPro" id="IPR014722">
    <property type="entry name" value="Rib_uL2_dom2"/>
</dbReference>
<dbReference type="GO" id="GO:0005829">
    <property type="term" value="C:cytosol"/>
    <property type="evidence" value="ECO:0007669"/>
    <property type="project" value="TreeGrafter"/>
</dbReference>
<dbReference type="Proteomes" id="UP000824260">
    <property type="component" value="Unassembled WGS sequence"/>
</dbReference>
<evidence type="ECO:0000256" key="7">
    <source>
        <dbReference type="RuleBase" id="RU000538"/>
    </source>
</evidence>
<name>A0A9D1CWD5_9FIRM</name>
<dbReference type="Pfam" id="PF00467">
    <property type="entry name" value="KOW"/>
    <property type="match status" value="1"/>
</dbReference>
<feature type="domain" description="NusG-like N-terminal" evidence="8">
    <location>
        <begin position="6"/>
        <end position="114"/>
    </location>
</feature>
<dbReference type="InterPro" id="IPR036735">
    <property type="entry name" value="NGN_dom_sf"/>
</dbReference>
<dbReference type="PANTHER" id="PTHR30265">
    <property type="entry name" value="RHO-INTERACTING TRANSCRIPTION TERMINATION FACTOR NUSG"/>
    <property type="match status" value="1"/>
</dbReference>
<keyword evidence="1 5" id="KW-0806">Transcription termination</keyword>
<dbReference type="CDD" id="cd06091">
    <property type="entry name" value="KOW_NusG"/>
    <property type="match status" value="1"/>
</dbReference>
<comment type="similarity">
    <text evidence="5 7">Belongs to the NusG family.</text>
</comment>
<evidence type="ECO:0000256" key="4">
    <source>
        <dbReference type="ARBA" id="ARBA00023163"/>
    </source>
</evidence>
<comment type="function">
    <text evidence="5 7">Participates in transcription elongation, termination and antitermination.</text>
</comment>
<evidence type="ECO:0000259" key="8">
    <source>
        <dbReference type="SMART" id="SM00738"/>
    </source>
</evidence>
<sequence>MAENAEIKWYVVHTYSGYENKVKVNLEKAVENNGMQDLITEVKIPVEEAVEIKNNKRKVVQRKLLPGYVLVKMLMTNETWYVVRNTRGVTGFVGAGNKPTPLSETDFASLFEPRVETRVDIQPGDTVRILSGLFENFSGRVVSVNEQTQTINVMVLMFKQETPVELGFDEVVREE</sequence>
<dbReference type="PANTHER" id="PTHR30265:SF2">
    <property type="entry name" value="TRANSCRIPTION TERMINATION_ANTITERMINATION PROTEIN NUSG"/>
    <property type="match status" value="1"/>
</dbReference>
<evidence type="ECO:0000256" key="5">
    <source>
        <dbReference type="HAMAP-Rule" id="MF_00948"/>
    </source>
</evidence>
<dbReference type="InterPro" id="IPR008991">
    <property type="entry name" value="Translation_prot_SH3-like_sf"/>
</dbReference>
<dbReference type="CDD" id="cd09891">
    <property type="entry name" value="NGN_Bact_1"/>
    <property type="match status" value="1"/>
</dbReference>
<dbReference type="InterPro" id="IPR005824">
    <property type="entry name" value="KOW"/>
</dbReference>
<dbReference type="EMBL" id="DVFZ01000051">
    <property type="protein sequence ID" value="HIQ82508.1"/>
    <property type="molecule type" value="Genomic_DNA"/>
</dbReference>
<dbReference type="Gene3D" id="3.30.70.940">
    <property type="entry name" value="NusG, N-terminal domain"/>
    <property type="match status" value="1"/>
</dbReference>
<keyword evidence="3 5" id="KW-0805">Transcription regulation</keyword>
<protein>
    <recommendedName>
        <fullName evidence="5 6">Transcription termination/antitermination protein NusG</fullName>
    </recommendedName>
</protein>
<dbReference type="SUPFAM" id="SSF82679">
    <property type="entry name" value="N-utilization substance G protein NusG, N-terminal domain"/>
    <property type="match status" value="1"/>
</dbReference>
<dbReference type="AlphaFoldDB" id="A0A9D1CWD5"/>
<dbReference type="FunFam" id="3.30.70.940:FF:000002">
    <property type="entry name" value="Transcription termination/antitermination protein NusG"/>
    <property type="match status" value="1"/>
</dbReference>
<proteinExistence type="inferred from homology"/>